<dbReference type="InterPro" id="IPR005123">
    <property type="entry name" value="Oxoglu/Fe-dep_dioxygenase_dom"/>
</dbReference>
<dbReference type="GO" id="GO:0046872">
    <property type="term" value="F:metal ion binding"/>
    <property type="evidence" value="ECO:0007669"/>
    <property type="project" value="UniProtKB-KW"/>
</dbReference>
<proteinExistence type="inferred from homology"/>
<dbReference type="Pfam" id="PF14226">
    <property type="entry name" value="DIOX_N"/>
    <property type="match status" value="1"/>
</dbReference>
<keyword evidence="4 5" id="KW-0408">Iron</keyword>
<dbReference type="EMBL" id="SSOP01000012">
    <property type="protein sequence ID" value="KAB5595117.1"/>
    <property type="molecule type" value="Genomic_DNA"/>
</dbReference>
<dbReference type="PROSITE" id="PS51471">
    <property type="entry name" value="FE2OG_OXY"/>
    <property type="match status" value="1"/>
</dbReference>
<gene>
    <name evidence="7" type="ORF">CTheo_1405</name>
</gene>
<accession>A0A5N5QV89</accession>
<name>A0A5N5QV89_9AGAM</name>
<dbReference type="Proteomes" id="UP000383932">
    <property type="component" value="Unassembled WGS sequence"/>
</dbReference>
<dbReference type="PANTHER" id="PTHR10209">
    <property type="entry name" value="OXIDOREDUCTASE, 2OG-FE II OXYGENASE FAMILY PROTEIN"/>
    <property type="match status" value="1"/>
</dbReference>
<dbReference type="OrthoDB" id="288590at2759"/>
<dbReference type="PANTHER" id="PTHR10209:SF885">
    <property type="entry name" value="2OG-FE(II) OXYGENASE FAMILY, PUTATIVE (AFU_ORTHOLOGUE AFUA_2G00750)-RELATED"/>
    <property type="match status" value="1"/>
</dbReference>
<keyword evidence="8" id="KW-1185">Reference proteome</keyword>
<dbReference type="InterPro" id="IPR027443">
    <property type="entry name" value="IPNS-like_sf"/>
</dbReference>
<reference evidence="7 8" key="1">
    <citation type="journal article" date="2019" name="Fungal Biol. Biotechnol.">
        <title>Draft genome sequence of fastidious pathogen Ceratobasidium theobromae, which causes vascular-streak dieback in Theobroma cacao.</title>
        <authorList>
            <person name="Ali S.S."/>
            <person name="Asman A."/>
            <person name="Shao J."/>
            <person name="Firmansyah A.P."/>
            <person name="Susilo A.W."/>
            <person name="Rosmana A."/>
            <person name="McMahon P."/>
            <person name="Junaid M."/>
            <person name="Guest D."/>
            <person name="Kheng T.Y."/>
            <person name="Meinhardt L.W."/>
            <person name="Bailey B.A."/>
        </authorList>
    </citation>
    <scope>NUCLEOTIDE SEQUENCE [LARGE SCALE GENOMIC DNA]</scope>
    <source>
        <strain evidence="7 8">CT2</strain>
    </source>
</reference>
<comment type="caution">
    <text evidence="7">The sequence shown here is derived from an EMBL/GenBank/DDBJ whole genome shotgun (WGS) entry which is preliminary data.</text>
</comment>
<evidence type="ECO:0000256" key="4">
    <source>
        <dbReference type="ARBA" id="ARBA00023004"/>
    </source>
</evidence>
<dbReference type="SUPFAM" id="SSF51197">
    <property type="entry name" value="Clavaminate synthase-like"/>
    <property type="match status" value="1"/>
</dbReference>
<dbReference type="Gene3D" id="2.60.120.330">
    <property type="entry name" value="B-lactam Antibiotic, Isopenicillin N Synthase, Chain"/>
    <property type="match status" value="1"/>
</dbReference>
<organism evidence="7 8">
    <name type="scientific">Ceratobasidium theobromae</name>
    <dbReference type="NCBI Taxonomy" id="1582974"/>
    <lineage>
        <taxon>Eukaryota</taxon>
        <taxon>Fungi</taxon>
        <taxon>Dikarya</taxon>
        <taxon>Basidiomycota</taxon>
        <taxon>Agaricomycotina</taxon>
        <taxon>Agaricomycetes</taxon>
        <taxon>Cantharellales</taxon>
        <taxon>Ceratobasidiaceae</taxon>
        <taxon>Ceratobasidium</taxon>
    </lineage>
</organism>
<dbReference type="InterPro" id="IPR026992">
    <property type="entry name" value="DIOX_N"/>
</dbReference>
<evidence type="ECO:0000256" key="5">
    <source>
        <dbReference type="RuleBase" id="RU003682"/>
    </source>
</evidence>
<comment type="similarity">
    <text evidence="1 5">Belongs to the iron/ascorbate-dependent oxidoreductase family.</text>
</comment>
<evidence type="ECO:0000313" key="8">
    <source>
        <dbReference type="Proteomes" id="UP000383932"/>
    </source>
</evidence>
<evidence type="ECO:0000256" key="2">
    <source>
        <dbReference type="ARBA" id="ARBA00022723"/>
    </source>
</evidence>
<evidence type="ECO:0000256" key="1">
    <source>
        <dbReference type="ARBA" id="ARBA00008056"/>
    </source>
</evidence>
<keyword evidence="3 5" id="KW-0560">Oxidoreductase</keyword>
<dbReference type="Pfam" id="PF03171">
    <property type="entry name" value="2OG-FeII_Oxy"/>
    <property type="match status" value="1"/>
</dbReference>
<dbReference type="GO" id="GO:0016491">
    <property type="term" value="F:oxidoreductase activity"/>
    <property type="evidence" value="ECO:0007669"/>
    <property type="project" value="UniProtKB-KW"/>
</dbReference>
<evidence type="ECO:0000313" key="7">
    <source>
        <dbReference type="EMBL" id="KAB5595117.1"/>
    </source>
</evidence>
<keyword evidence="2 5" id="KW-0479">Metal-binding</keyword>
<feature type="domain" description="Fe2OG dioxygenase" evidence="6">
    <location>
        <begin position="180"/>
        <end position="306"/>
    </location>
</feature>
<dbReference type="AlphaFoldDB" id="A0A5N5QV89"/>
<evidence type="ECO:0000259" key="6">
    <source>
        <dbReference type="PROSITE" id="PS51471"/>
    </source>
</evidence>
<sequence length="386" mass="42838">MSNFAEIPVLDWSLVSGGPESRAKFISQLRIAITEVGFMYLLNPPIDDHLVQAVIDFAPKLFELPTETKEALAMANSESFFGYNKLGVEYTKGKIDVREQFDFATPWRGQRKPGQPDYKRLWGHAQWPSDTDLPRFRETLSTYYEKTAALSFEFISLVAEALGLPPNAFDRFFDTPKEAMVHRAKMVKYPTISGGSNQGVGPHFDGGFLTFLLQASGHPGLEAQNARGEWVAASPRPGTLVINSGKALEVVTRGLVRATSHRVLAPREGKQTGLRNEANSSFNWATDGLNPNPVGPRFSVPFFQSISQDIRVSENILDIPQETIDSVKNRISDGTTESVNFSEYVRGEPSGLVQLIGRIKSHPDVGQRHYPELFNQLFPQGIPSQA</sequence>
<protein>
    <recommendedName>
        <fullName evidence="6">Fe2OG dioxygenase domain-containing protein</fullName>
    </recommendedName>
</protein>
<evidence type="ECO:0000256" key="3">
    <source>
        <dbReference type="ARBA" id="ARBA00023002"/>
    </source>
</evidence>
<dbReference type="InterPro" id="IPR044861">
    <property type="entry name" value="IPNS-like_FE2OG_OXY"/>
</dbReference>